<reference evidence="1" key="1">
    <citation type="submission" date="2016-06" db="EMBL/GenBank/DDBJ databases">
        <title>Draft Genome sequence of the fungus Inonotus baumii.</title>
        <authorList>
            <person name="Zhu H."/>
            <person name="Lin W."/>
        </authorList>
    </citation>
    <scope>NUCLEOTIDE SEQUENCE</scope>
    <source>
        <strain evidence="1">821</strain>
    </source>
</reference>
<organism evidence="1 2">
    <name type="scientific">Sanghuangporus baumii</name>
    <name type="common">Phellinus baumii</name>
    <dbReference type="NCBI Taxonomy" id="108892"/>
    <lineage>
        <taxon>Eukaryota</taxon>
        <taxon>Fungi</taxon>
        <taxon>Dikarya</taxon>
        <taxon>Basidiomycota</taxon>
        <taxon>Agaricomycotina</taxon>
        <taxon>Agaricomycetes</taxon>
        <taxon>Hymenochaetales</taxon>
        <taxon>Hymenochaetaceae</taxon>
        <taxon>Sanghuangporus</taxon>
    </lineage>
</organism>
<gene>
    <name evidence="1" type="ORF">A7U60_g550</name>
</gene>
<proteinExistence type="predicted"/>
<accession>A0A9Q5NCB5</accession>
<evidence type="ECO:0000313" key="2">
    <source>
        <dbReference type="Proteomes" id="UP000757232"/>
    </source>
</evidence>
<protein>
    <submittedName>
        <fullName evidence="1">Uncharacterized protein</fullName>
    </submittedName>
</protein>
<name>A0A9Q5NCB5_SANBA</name>
<comment type="caution">
    <text evidence="1">The sequence shown here is derived from an EMBL/GenBank/DDBJ whole genome shotgun (WGS) entry which is preliminary data.</text>
</comment>
<sequence>MHPVQPRSFVLLFSLTNFDYCKMSSQVDFLKSISERFSPQDVWRSISSVKSELNTFSLPVDKLVIVGTEQRWEVLPLPTLLPHELPYAWRRIHRVQEVAFSKKFGPEPFEKLLAADLTTKVRDVAIGMAVSLKSWQKTNLLPITPHKISQTKIQEEAKLGSKFPLPRIKGNFYH</sequence>
<dbReference type="EMBL" id="LNZH02000031">
    <property type="protein sequence ID" value="OCB92116.1"/>
    <property type="molecule type" value="Genomic_DNA"/>
</dbReference>
<dbReference type="Proteomes" id="UP000757232">
    <property type="component" value="Unassembled WGS sequence"/>
</dbReference>
<evidence type="ECO:0000313" key="1">
    <source>
        <dbReference type="EMBL" id="OCB92116.1"/>
    </source>
</evidence>
<dbReference type="AlphaFoldDB" id="A0A9Q5NCB5"/>
<keyword evidence="2" id="KW-1185">Reference proteome</keyword>